<accession>A0ABP4VQI3</accession>
<dbReference type="Proteomes" id="UP001501138">
    <property type="component" value="Unassembled WGS sequence"/>
</dbReference>
<evidence type="ECO:0000313" key="2">
    <source>
        <dbReference type="EMBL" id="GAA1731001.1"/>
    </source>
</evidence>
<dbReference type="SUPFAM" id="SSF55874">
    <property type="entry name" value="ATPase domain of HSP90 chaperone/DNA topoisomerase II/histidine kinase"/>
    <property type="match status" value="1"/>
</dbReference>
<comment type="caution">
    <text evidence="2">The sequence shown here is derived from an EMBL/GenBank/DDBJ whole genome shotgun (WGS) entry which is preliminary data.</text>
</comment>
<organism evidence="2 3">
    <name type="scientific">Isoptericola hypogeus</name>
    <dbReference type="NCBI Taxonomy" id="300179"/>
    <lineage>
        <taxon>Bacteria</taxon>
        <taxon>Bacillati</taxon>
        <taxon>Actinomycetota</taxon>
        <taxon>Actinomycetes</taxon>
        <taxon>Micrococcales</taxon>
        <taxon>Promicromonosporaceae</taxon>
        <taxon>Isoptericola</taxon>
    </lineage>
</organism>
<sequence length="1138" mass="116714">MVEPAETTEPPVEPAQSRAGRGVETADPFGTAGLRDAVVAAWLASGTRFREDANAEEDHARGYYRDRVVVELAQNAADAAARAGEPGHLLLRLERCEHDSGPLSGSEVGQNHAHSGWRLVAANTGAPLDADGVSSLASLRASAKSAEPGRATHDGPVGRFGVGFAATRSVADDVAVRSVTGGVRFSLTGTRALLDEATAAGGEAQSRLRRAVAERGDDLPVLRLPFAAPGLDDAEQAELDGAATVVELALRDDAVEAVRDQLAAVDDALLLALPALASVTVQRCEHELGPVSGAEVGQNHAHSVEVRGVDERWVVRRRTGVARPEDVADLPREQRRTAWSVAWALPRRGARPTGAPADRAAGVLHAPTPTDVPLSLPGLLVASFPVDPGRRQVLPGPVTELLAAEAGGAFADLLADLAVERGADVLDLVPADLPAGELDAAIRDAATDALRATRLLPAPADSTSGADPTSGGDPALRQAQDGALRQAQDGAGGSLVAPGDATVLAGPAGDDDRLVAALAGVVPGLVALGPRHQGVARRLGAAAVTVADVVADLPAGLPPARWHALCEALEPHASDPGVLEALAGARVPLVDGRTASGVRGTVVLPEDDDDPALVAIARTLGVRVVHPDAAHPLLVRAGATPTDARALLDDDGVRALALAASEALLDGAAEVPPVADWPAPTTLVGPVDARPHEVVETALALARLALPAGPEGFPFWLGELPLPTADGELAPARETTVPGSWASGALDGLAPVTRAATARHGAELLRAVGTHADVDVYRVPDVLTPDVDDPDPEHGPDEPAGWLAGWADYLRFLSGRLGPGVDVGEVLAVADLDAVGAQEEGDGVGGPGAAADDVPDRWADVLARVAADPAARRALVTPVAGAPSYTAWWLRRRLRAPFARRTDVPLLPPVPPALAGLDDEMQRALGAVGGLGELAAADWPAALDRLPDAGTPLELPVALGVWRGLAGLAVRLTPAARAAALDPLPDRLPALDASDVVVRRADDVEVAGTARWAVLGPVLPVPAGEVDAVADLLDLPVVGEDGLPAPDGLGAERELDPRVAALDPRLPGTWICHERLSVAGAPVPWWVDAEGRAHATDRAGLAAALADVLGRPDRAALLATVLAAPDRATELWVTTAWG</sequence>
<evidence type="ECO:0000256" key="1">
    <source>
        <dbReference type="SAM" id="MobiDB-lite"/>
    </source>
</evidence>
<dbReference type="NCBIfam" id="NF047352">
    <property type="entry name" value="P_loop_sacsin"/>
    <property type="match status" value="1"/>
</dbReference>
<protein>
    <recommendedName>
        <fullName evidence="4">ATP-binding protein</fullName>
    </recommendedName>
</protein>
<dbReference type="Gene3D" id="3.30.565.10">
    <property type="entry name" value="Histidine kinase-like ATPase, C-terminal domain"/>
    <property type="match status" value="1"/>
</dbReference>
<feature type="region of interest" description="Disordered" evidence="1">
    <location>
        <begin position="1"/>
        <end position="29"/>
    </location>
</feature>
<gene>
    <name evidence="2" type="ORF">GCM10009809_28170</name>
</gene>
<feature type="region of interest" description="Disordered" evidence="1">
    <location>
        <begin position="455"/>
        <end position="492"/>
    </location>
</feature>
<dbReference type="InterPro" id="IPR036890">
    <property type="entry name" value="HATPase_C_sf"/>
</dbReference>
<evidence type="ECO:0000313" key="3">
    <source>
        <dbReference type="Proteomes" id="UP001501138"/>
    </source>
</evidence>
<feature type="compositionally biased region" description="Low complexity" evidence="1">
    <location>
        <begin position="1"/>
        <end position="10"/>
    </location>
</feature>
<name>A0ABP4VQI3_9MICO</name>
<evidence type="ECO:0008006" key="4">
    <source>
        <dbReference type="Google" id="ProtNLM"/>
    </source>
</evidence>
<keyword evidence="3" id="KW-1185">Reference proteome</keyword>
<proteinExistence type="predicted"/>
<reference evidence="3" key="1">
    <citation type="journal article" date="2019" name="Int. J. Syst. Evol. Microbiol.">
        <title>The Global Catalogue of Microorganisms (GCM) 10K type strain sequencing project: providing services to taxonomists for standard genome sequencing and annotation.</title>
        <authorList>
            <consortium name="The Broad Institute Genomics Platform"/>
            <consortium name="The Broad Institute Genome Sequencing Center for Infectious Disease"/>
            <person name="Wu L."/>
            <person name="Ma J."/>
        </authorList>
    </citation>
    <scope>NUCLEOTIDE SEQUENCE [LARGE SCALE GENOMIC DNA]</scope>
    <source>
        <strain evidence="3">JCM 15589</strain>
    </source>
</reference>
<dbReference type="RefSeq" id="WP_344249080.1">
    <property type="nucleotide sequence ID" value="NZ_BAAAPM010000005.1"/>
</dbReference>
<dbReference type="EMBL" id="BAAAPM010000005">
    <property type="protein sequence ID" value="GAA1731001.1"/>
    <property type="molecule type" value="Genomic_DNA"/>
</dbReference>